<dbReference type="EMBL" id="CM042016">
    <property type="protein sequence ID" value="KAI3699156.1"/>
    <property type="molecule type" value="Genomic_DNA"/>
</dbReference>
<name>A0ACB8ZN61_CICIN</name>
<evidence type="ECO:0000313" key="1">
    <source>
        <dbReference type="EMBL" id="KAI3699156.1"/>
    </source>
</evidence>
<accession>A0ACB8ZN61</accession>
<sequence length="101" mass="11634">MSLCRVGNGASLCVWGRSVIRIIHLCLLHHTFSEARKPERPDAELVQAVNKFKVDFDGQVVSLERIRCRRLRCKRDDVEDAQTRNHAHAQQVISSDRGYYT</sequence>
<dbReference type="Proteomes" id="UP001055811">
    <property type="component" value="Linkage Group LG08"/>
</dbReference>
<keyword evidence="2" id="KW-1185">Reference proteome</keyword>
<reference evidence="2" key="1">
    <citation type="journal article" date="2022" name="Mol. Ecol. Resour.">
        <title>The genomes of chicory, endive, great burdock and yacon provide insights into Asteraceae palaeo-polyploidization history and plant inulin production.</title>
        <authorList>
            <person name="Fan W."/>
            <person name="Wang S."/>
            <person name="Wang H."/>
            <person name="Wang A."/>
            <person name="Jiang F."/>
            <person name="Liu H."/>
            <person name="Zhao H."/>
            <person name="Xu D."/>
            <person name="Zhang Y."/>
        </authorList>
    </citation>
    <scope>NUCLEOTIDE SEQUENCE [LARGE SCALE GENOMIC DNA]</scope>
    <source>
        <strain evidence="2">cv. Punajuju</strain>
    </source>
</reference>
<organism evidence="1 2">
    <name type="scientific">Cichorium intybus</name>
    <name type="common">Chicory</name>
    <dbReference type="NCBI Taxonomy" id="13427"/>
    <lineage>
        <taxon>Eukaryota</taxon>
        <taxon>Viridiplantae</taxon>
        <taxon>Streptophyta</taxon>
        <taxon>Embryophyta</taxon>
        <taxon>Tracheophyta</taxon>
        <taxon>Spermatophyta</taxon>
        <taxon>Magnoliopsida</taxon>
        <taxon>eudicotyledons</taxon>
        <taxon>Gunneridae</taxon>
        <taxon>Pentapetalae</taxon>
        <taxon>asterids</taxon>
        <taxon>campanulids</taxon>
        <taxon>Asterales</taxon>
        <taxon>Asteraceae</taxon>
        <taxon>Cichorioideae</taxon>
        <taxon>Cichorieae</taxon>
        <taxon>Cichoriinae</taxon>
        <taxon>Cichorium</taxon>
    </lineage>
</organism>
<proteinExistence type="predicted"/>
<evidence type="ECO:0000313" key="2">
    <source>
        <dbReference type="Proteomes" id="UP001055811"/>
    </source>
</evidence>
<gene>
    <name evidence="1" type="ORF">L2E82_43238</name>
</gene>
<protein>
    <submittedName>
        <fullName evidence="1">Uncharacterized protein</fullName>
    </submittedName>
</protein>
<comment type="caution">
    <text evidence="1">The sequence shown here is derived from an EMBL/GenBank/DDBJ whole genome shotgun (WGS) entry which is preliminary data.</text>
</comment>
<reference evidence="1 2" key="2">
    <citation type="journal article" date="2022" name="Mol. Ecol. Resour.">
        <title>The genomes of chicory, endive, great burdock and yacon provide insights into Asteraceae paleo-polyploidization history and plant inulin production.</title>
        <authorList>
            <person name="Fan W."/>
            <person name="Wang S."/>
            <person name="Wang H."/>
            <person name="Wang A."/>
            <person name="Jiang F."/>
            <person name="Liu H."/>
            <person name="Zhao H."/>
            <person name="Xu D."/>
            <person name="Zhang Y."/>
        </authorList>
    </citation>
    <scope>NUCLEOTIDE SEQUENCE [LARGE SCALE GENOMIC DNA]</scope>
    <source>
        <strain evidence="2">cv. Punajuju</strain>
        <tissue evidence="1">Leaves</tissue>
    </source>
</reference>